<keyword evidence="3" id="KW-1185">Reference proteome</keyword>
<feature type="transmembrane region" description="Helical" evidence="1">
    <location>
        <begin position="57"/>
        <end position="82"/>
    </location>
</feature>
<evidence type="ECO:0000313" key="3">
    <source>
        <dbReference type="Proteomes" id="UP000597762"/>
    </source>
</evidence>
<name>A0A812CTE3_ACAPH</name>
<protein>
    <submittedName>
        <fullName evidence="2">Uncharacterized protein</fullName>
    </submittedName>
</protein>
<reference evidence="2" key="1">
    <citation type="submission" date="2021-01" db="EMBL/GenBank/DDBJ databases">
        <authorList>
            <person name="Li R."/>
            <person name="Bekaert M."/>
        </authorList>
    </citation>
    <scope>NUCLEOTIDE SEQUENCE</scope>
    <source>
        <strain evidence="2">Farmed</strain>
    </source>
</reference>
<dbReference type="Proteomes" id="UP000597762">
    <property type="component" value="Unassembled WGS sequence"/>
</dbReference>
<keyword evidence="1" id="KW-0472">Membrane</keyword>
<organism evidence="2 3">
    <name type="scientific">Acanthosepion pharaonis</name>
    <name type="common">Pharaoh cuttlefish</name>
    <name type="synonym">Sepia pharaonis</name>
    <dbReference type="NCBI Taxonomy" id="158019"/>
    <lineage>
        <taxon>Eukaryota</taxon>
        <taxon>Metazoa</taxon>
        <taxon>Spiralia</taxon>
        <taxon>Lophotrochozoa</taxon>
        <taxon>Mollusca</taxon>
        <taxon>Cephalopoda</taxon>
        <taxon>Coleoidea</taxon>
        <taxon>Decapodiformes</taxon>
        <taxon>Sepiida</taxon>
        <taxon>Sepiina</taxon>
        <taxon>Sepiidae</taxon>
        <taxon>Acanthosepion</taxon>
    </lineage>
</organism>
<evidence type="ECO:0000313" key="2">
    <source>
        <dbReference type="EMBL" id="CAE1284073.1"/>
    </source>
</evidence>
<dbReference type="AlphaFoldDB" id="A0A812CTE3"/>
<keyword evidence="1" id="KW-1133">Transmembrane helix</keyword>
<evidence type="ECO:0000256" key="1">
    <source>
        <dbReference type="SAM" id="Phobius"/>
    </source>
</evidence>
<proteinExistence type="predicted"/>
<dbReference type="EMBL" id="CAHIKZ030002271">
    <property type="protein sequence ID" value="CAE1284073.1"/>
    <property type="molecule type" value="Genomic_DNA"/>
</dbReference>
<accession>A0A812CTE3</accession>
<gene>
    <name evidence="2" type="ORF">SPHA_44460</name>
</gene>
<feature type="transmembrane region" description="Helical" evidence="1">
    <location>
        <begin position="197"/>
        <end position="218"/>
    </location>
</feature>
<feature type="transmembrane region" description="Helical" evidence="1">
    <location>
        <begin position="161"/>
        <end position="185"/>
    </location>
</feature>
<sequence>MACKLLLIKNSSSITRTTKTSLSRCYVLSLEADGHRVVQRQGDADTDIVSETLKLAILFHLLFFLSIPFLPSVCFVIVSNFLRHLSESARLHISIFYFFLCINLIYFFFLSFLYLIFRSPFFSFFLIGYLSFYIVTFSIVLISLFLFFLPNHFSFSCPISFNILYFSLCSCFSLFFSPYFIYSLLSSSPVFFYKHLWGFFSTSFSFTPTTAFLISPLISSSEFS</sequence>
<keyword evidence="1" id="KW-0812">Transmembrane</keyword>
<comment type="caution">
    <text evidence="2">The sequence shown here is derived from an EMBL/GenBank/DDBJ whole genome shotgun (WGS) entry which is preliminary data.</text>
</comment>
<feature type="transmembrane region" description="Helical" evidence="1">
    <location>
        <begin position="123"/>
        <end position="149"/>
    </location>
</feature>
<feature type="transmembrane region" description="Helical" evidence="1">
    <location>
        <begin position="94"/>
        <end position="117"/>
    </location>
</feature>